<evidence type="ECO:0000313" key="1">
    <source>
        <dbReference type="EMBL" id="ESU79269.1"/>
    </source>
</evidence>
<gene>
    <name evidence="1" type="ORF">WRSd3_02259</name>
</gene>
<protein>
    <submittedName>
        <fullName evidence="1">Uncharacterized protein</fullName>
    </submittedName>
</protein>
<accession>A0A090NH34</accession>
<name>A0A090NH34_SHIDY</name>
<dbReference type="EMBL" id="AXUT01000178">
    <property type="protein sequence ID" value="ESU79269.1"/>
    <property type="molecule type" value="Genomic_DNA"/>
</dbReference>
<sequence length="43" mass="4907">MFIVLFLHFCHELQLSGMVVINTTHPATAKTFDPERHAVQLVN</sequence>
<evidence type="ECO:0000313" key="2">
    <source>
        <dbReference type="Proteomes" id="UP000017944"/>
    </source>
</evidence>
<dbReference type="AlphaFoldDB" id="A0A090NH34"/>
<comment type="caution">
    <text evidence="1">The sequence shown here is derived from an EMBL/GenBank/DDBJ whole genome shotgun (WGS) entry which is preliminary data.</text>
</comment>
<dbReference type="Proteomes" id="UP000017944">
    <property type="component" value="Unassembled WGS sequence"/>
</dbReference>
<proteinExistence type="predicted"/>
<dbReference type="PATRIC" id="fig|1401327.3.peg.2088"/>
<organism evidence="1 2">
    <name type="scientific">Shigella dysenteriae WRSd3</name>
    <dbReference type="NCBI Taxonomy" id="1401327"/>
    <lineage>
        <taxon>Bacteria</taxon>
        <taxon>Pseudomonadati</taxon>
        <taxon>Pseudomonadota</taxon>
        <taxon>Gammaproteobacteria</taxon>
        <taxon>Enterobacterales</taxon>
        <taxon>Enterobacteriaceae</taxon>
        <taxon>Shigella</taxon>
    </lineage>
</organism>
<reference evidence="1 2" key="1">
    <citation type="submission" date="2013-10" db="EMBL/GenBank/DDBJ databases">
        <title>Draft genomes and the virulence plasmids of Sd1617 vaccine constructs: WRSd3 and WRSd5.</title>
        <authorList>
            <person name="Aksomboon Vongsawan A."/>
            <person name="Venkatesan M.M."/>
            <person name="Vaisvil B."/>
            <person name="Emel G."/>
            <person name="Kepatral V."/>
            <person name="Sethabutr O."/>
            <person name="Serichantalergs O."/>
            <person name="Mason C."/>
        </authorList>
    </citation>
    <scope>NUCLEOTIDE SEQUENCE [LARGE SCALE GENOMIC DNA]</scope>
    <source>
        <strain evidence="1 2">WRSd3</strain>
    </source>
</reference>